<organism evidence="1 2">
    <name type="scientific">Durusdinium trenchii</name>
    <dbReference type="NCBI Taxonomy" id="1381693"/>
    <lineage>
        <taxon>Eukaryota</taxon>
        <taxon>Sar</taxon>
        <taxon>Alveolata</taxon>
        <taxon>Dinophyceae</taxon>
        <taxon>Suessiales</taxon>
        <taxon>Symbiodiniaceae</taxon>
        <taxon>Durusdinium</taxon>
    </lineage>
</organism>
<feature type="non-terminal residue" evidence="1">
    <location>
        <position position="361"/>
    </location>
</feature>
<dbReference type="EMBL" id="CAXAMN010011770">
    <property type="protein sequence ID" value="CAK9036179.1"/>
    <property type="molecule type" value="Genomic_DNA"/>
</dbReference>
<evidence type="ECO:0000313" key="1">
    <source>
        <dbReference type="EMBL" id="CAK9036179.1"/>
    </source>
</evidence>
<comment type="caution">
    <text evidence="1">The sequence shown here is derived from an EMBL/GenBank/DDBJ whole genome shotgun (WGS) entry which is preliminary data.</text>
</comment>
<feature type="non-terminal residue" evidence="1">
    <location>
        <position position="1"/>
    </location>
</feature>
<name>A0ABP0LAJ1_9DINO</name>
<gene>
    <name evidence="1" type="ORF">CCMP2556_LOCUS20180</name>
</gene>
<dbReference type="Proteomes" id="UP001642484">
    <property type="component" value="Unassembled WGS sequence"/>
</dbReference>
<proteinExistence type="predicted"/>
<sequence>GFDVYIPETSVEEVLDVMASACTDLAKLPELRDVILAVSGACRRHKASQFLTSQLRMSGQISIHAGSQPVQAEAQNFYLHVGDHKVRMTEVKTELEKGFDVYIPETSVEEVLDVMASACTDLAELKHKASRFLMSQLRMSGQISIHAGSQPVQAKAQNFYLHVGDHKVRMTEVKTELEKGFDVYIPETSVEEVLDVMASACTDLAELPELRHVILAVSGACRRHKASQFLMSQLRMSGQISIHAGSQPVQAEAQNFYFHVGDHKVRMTEVKTELEKGFDVYIPETSVEEVWEVMASACTDLAELPELRDVILAVSGACRRHKASQFLMSQLRMSGQISIHAGSQPVQAKAQNFYLHVGDHK</sequence>
<accession>A0ABP0LAJ1</accession>
<reference evidence="1 2" key="1">
    <citation type="submission" date="2024-02" db="EMBL/GenBank/DDBJ databases">
        <authorList>
            <person name="Chen Y."/>
            <person name="Shah S."/>
            <person name="Dougan E. K."/>
            <person name="Thang M."/>
            <person name="Chan C."/>
        </authorList>
    </citation>
    <scope>NUCLEOTIDE SEQUENCE [LARGE SCALE GENOMIC DNA]</scope>
</reference>
<keyword evidence="2" id="KW-1185">Reference proteome</keyword>
<protein>
    <submittedName>
        <fullName evidence="1">Uncharacterized protein</fullName>
    </submittedName>
</protein>
<evidence type="ECO:0000313" key="2">
    <source>
        <dbReference type="Proteomes" id="UP001642484"/>
    </source>
</evidence>